<protein>
    <recommendedName>
        <fullName evidence="6">Nucleoporin Nup159/Nup146 N-terminal domain-containing protein</fullName>
    </recommendedName>
</protein>
<feature type="region of interest" description="Disordered" evidence="5">
    <location>
        <begin position="876"/>
        <end position="946"/>
    </location>
</feature>
<dbReference type="STRING" id="1314800.A0A1B7MP56"/>
<feature type="compositionally biased region" description="Polar residues" evidence="5">
    <location>
        <begin position="514"/>
        <end position="569"/>
    </location>
</feature>
<dbReference type="InterPro" id="IPR015943">
    <property type="entry name" value="WD40/YVTN_repeat-like_dom_sf"/>
</dbReference>
<feature type="coiled-coil region" evidence="4">
    <location>
        <begin position="1617"/>
        <end position="1651"/>
    </location>
</feature>
<feature type="compositionally biased region" description="Polar residues" evidence="5">
    <location>
        <begin position="576"/>
        <end position="601"/>
    </location>
</feature>
<reference evidence="7 8" key="1">
    <citation type="submission" date="2016-06" db="EMBL/GenBank/DDBJ databases">
        <title>Comparative genomics of the ectomycorrhizal sister species Rhizopogon vinicolor and Rhizopogon vesiculosus (Basidiomycota: Boletales) reveals a divergence of the mating type B locus.</title>
        <authorList>
            <consortium name="DOE Joint Genome Institute"/>
            <person name="Mujic A.B."/>
            <person name="Kuo A."/>
            <person name="Tritt A."/>
            <person name="Lipzen A."/>
            <person name="Chen C."/>
            <person name="Johnson J."/>
            <person name="Sharma A."/>
            <person name="Barry K."/>
            <person name="Grigoriev I.V."/>
            <person name="Spatafora J.W."/>
        </authorList>
    </citation>
    <scope>NUCLEOTIDE SEQUENCE [LARGE SCALE GENOMIC DNA]</scope>
    <source>
        <strain evidence="7 8">AM-OR11-026</strain>
    </source>
</reference>
<feature type="compositionally biased region" description="Low complexity" evidence="5">
    <location>
        <begin position="1200"/>
        <end position="1214"/>
    </location>
</feature>
<keyword evidence="3" id="KW-0539">Nucleus</keyword>
<feature type="compositionally biased region" description="Acidic residues" evidence="5">
    <location>
        <begin position="1140"/>
        <end position="1161"/>
    </location>
</feature>
<evidence type="ECO:0000256" key="4">
    <source>
        <dbReference type="SAM" id="Coils"/>
    </source>
</evidence>
<proteinExistence type="predicted"/>
<dbReference type="GO" id="GO:0005634">
    <property type="term" value="C:nucleus"/>
    <property type="evidence" value="ECO:0007669"/>
    <property type="project" value="UniProtKB-SubCell"/>
</dbReference>
<dbReference type="Gene3D" id="2.130.10.10">
    <property type="entry name" value="YVTN repeat-like/Quinoprotein amine dehydrogenase"/>
    <property type="match status" value="1"/>
</dbReference>
<evidence type="ECO:0000313" key="8">
    <source>
        <dbReference type="Proteomes" id="UP000092154"/>
    </source>
</evidence>
<feature type="compositionally biased region" description="Low complexity" evidence="5">
    <location>
        <begin position="672"/>
        <end position="686"/>
    </location>
</feature>
<feature type="compositionally biased region" description="Low complexity" evidence="5">
    <location>
        <begin position="489"/>
        <end position="501"/>
    </location>
</feature>
<feature type="coiled-coil region" evidence="4">
    <location>
        <begin position="1493"/>
        <end position="1577"/>
    </location>
</feature>
<feature type="compositionally biased region" description="Basic and acidic residues" evidence="5">
    <location>
        <begin position="1062"/>
        <end position="1072"/>
    </location>
</feature>
<comment type="subcellular location">
    <subcellularLocation>
        <location evidence="1">Nucleus</location>
    </subcellularLocation>
</comment>
<feature type="compositionally biased region" description="Pro residues" evidence="5">
    <location>
        <begin position="1445"/>
        <end position="1461"/>
    </location>
</feature>
<feature type="region of interest" description="Disordered" evidence="5">
    <location>
        <begin position="1445"/>
        <end position="1479"/>
    </location>
</feature>
<dbReference type="OrthoDB" id="248320at2759"/>
<dbReference type="Pfam" id="PF16755">
    <property type="entry name" value="Beta-prop_NUP159_NUP214"/>
    <property type="match status" value="1"/>
</dbReference>
<dbReference type="InterPro" id="IPR039462">
    <property type="entry name" value="Nup159/Nup146_N"/>
</dbReference>
<feature type="region of interest" description="Disordered" evidence="5">
    <location>
        <begin position="1805"/>
        <end position="1880"/>
    </location>
</feature>
<feature type="compositionally biased region" description="Low complexity" evidence="5">
    <location>
        <begin position="721"/>
        <end position="736"/>
    </location>
</feature>
<keyword evidence="8" id="KW-1185">Reference proteome</keyword>
<feature type="compositionally biased region" description="Polar residues" evidence="5">
    <location>
        <begin position="1185"/>
        <end position="1197"/>
    </location>
</feature>
<feature type="compositionally biased region" description="Polar residues" evidence="5">
    <location>
        <begin position="1805"/>
        <end position="1815"/>
    </location>
</feature>
<feature type="region of interest" description="Disordered" evidence="5">
    <location>
        <begin position="1010"/>
        <end position="1429"/>
    </location>
</feature>
<feature type="compositionally biased region" description="Low complexity" evidence="5">
    <location>
        <begin position="1104"/>
        <end position="1113"/>
    </location>
</feature>
<keyword evidence="2" id="KW-0813">Transport</keyword>
<name>A0A1B7MP56_9AGAM</name>
<evidence type="ECO:0000256" key="1">
    <source>
        <dbReference type="ARBA" id="ARBA00004123"/>
    </source>
</evidence>
<feature type="region of interest" description="Disordered" evidence="5">
    <location>
        <begin position="664"/>
        <end position="736"/>
    </location>
</feature>
<sequence length="1880" mass="194793">MSNISQIQPTAPPPVQTTSSEPAEKDVDFLVLRQLNKRARIRLSQEPIDLSSIPGKASLFAVANSRGWFAAVVRDSNQGTALVLSSLVDIRSAFAIASETDERPYVPQRKVSLGAATPKIIVFACNDSRLVVGLAEGSVMVYATEHLFSPGQGSVDPIYSLPAVSSAFIISIFPNPEDLPELVAILRDSQSGSNVLAVELLDVQKLASVGGWVAGGLPSTIPTSISWSPKGKQLALGMRSGAIVTYAPTSTSTPKSSIPSPPSASDASVISTTWLSASSFHAIYAQPPLNPDVEQTHFHVSLDAKTNSAQDLKFSSPYFPSPGLRPPGAFIVCLRGWDPAKTLLFVGDSTSSDIGVLGSVGDNWSNMSLEETSTPSLPLDKDMNDTVLIGLELDLTNTEPFHHTSASGEVVKLPPPPVMYAYVSDGTIAGWYVLNVNGTPYPSMVAQPSGAMETPQALSAVPNANAIMREPSSDMNSSPTEPTPPATSPPTTASPFAQTTSGFGQPSVFGKQPSFGQTSFGQQASSPFGQSSTTNGFGQQTTSAFGQQTTSAFGQQTTSAFGQPSSTSAFGKPSFAQPSTTSAFGQQTSSAFGQPSTTTTAFGKPSFGQTSFGQSSFGQPPSAFGSTTSTASPFGQTSKSAFDAAPESGGFGAFGNVGPSKFGQTDFRFGGAPTTASSPAAAPTPAEDSMSADETPGFGGLSLSSSGSATQTTDSKPSIFGTAPTQPSPASASSGAGLIKPGTGFGAFAGVDQKKSAFSAFGGGGSTASAFANVPSTSAFSSASPASTSAFSSVPGSSSAFTSAPPSSSAFSSTAAPSSAFGKSGFGQSGFTQPTFGATAFGKPSFGATTVPPASAPSSGGFAAFAAGAPSAFGATVSNASSQTKPVWVTASADSTKPDAPKPTFAIDSPRAAPESRSPSPVAQESEETAPVFKSSAPAPTSAPQSAFATPLTGGFSAFASGTGGGFLAFAGGQKSFGELLKKTGDEVKEPTEIAPKVFSVHLAEPVTPVKEVTKTEEPSTPTTPVTKAEAVQKTEEPSTPATPVAKTDAAQEPPTPTTPIAKEETTKEELTPARTTTPPLPVFEEKGKEKENLPQESLEFITSSAASSFVDVSAEDVTDGASTVEDSDEESISDGTSDERDDTSDEESGELQSEEGEEGEVQERESESPEPTEPTAVPLPPSIPSSVARSRSTTPNAELPTITLSTSSSSSSSPSPPPRIVSPVKEQSTTPPGSPVAEQRAISPASQSLPKPPATSPFALTPRTTGTRPVRSSPLANAPLTGDTEAPTFVPPVSKSAPPAMVPHPASPRPQFGTWVPPVKQDVEADRPKTPPGLFGKSASAPPIAAPPPFPPAFTLPPKPLLPSTPPPPPSIFGAPAPTSTPSPPPSIFGAPPQTPTPSVFTPPPAGFFGFSKPSESPSGATPSPPSVFGTSFKAPAVPPTFTPPFPSAFGSPKPPPTVPTPVISPGGLQPAVTPPAPPIEQSMQSECSYMLSRLTWELDNLKAMAARTTQKAAELKSKKVPGQSRVKANLSDPSKWVFGDIKEYGRVMTEVQSDIKEIKEKQTLLKNSLKELENSMLKAGTRKEEIIRFSRAQTDTEFAKMLKVRTLGPEYLETQSQLRRDIRAMRDRVQKLEDHLQSSKKRLAELKTGKPSLKAPSLDTVNRTFRNIDIAIKQQNGDVTKLQQRISKLDLSSNVIGPRDKRLSEPSVKKPSTVIPDVAVTTAAALNAERSAQKLKRALLAARKEPLLNKAISHPAPPTSFLTPGKPAVKPALETPTPIGLLSLPSNALPAFTGWSPETSINYDDSPAYSVSSRRPHRTSRHGSSAKSATMLKQSESLEASPTPAPKPAAVSFDWGPLATPTPKTILSADVRPKSSGL</sequence>
<evidence type="ECO:0000256" key="5">
    <source>
        <dbReference type="SAM" id="MobiDB-lite"/>
    </source>
</evidence>
<dbReference type="PRINTS" id="PR01217">
    <property type="entry name" value="PRICHEXTENSN"/>
</dbReference>
<feature type="compositionally biased region" description="Pro residues" evidence="5">
    <location>
        <begin position="1345"/>
        <end position="1372"/>
    </location>
</feature>
<keyword evidence="4" id="KW-0175">Coiled coil</keyword>
<feature type="compositionally biased region" description="Low complexity" evidence="5">
    <location>
        <begin position="606"/>
        <end position="619"/>
    </location>
</feature>
<feature type="compositionally biased region" description="Polar residues" evidence="5">
    <location>
        <begin position="876"/>
        <end position="885"/>
    </location>
</feature>
<dbReference type="Proteomes" id="UP000092154">
    <property type="component" value="Unassembled WGS sequence"/>
</dbReference>
<accession>A0A1B7MP56</accession>
<feature type="compositionally biased region" description="Low complexity" evidence="5">
    <location>
        <begin position="909"/>
        <end position="921"/>
    </location>
</feature>
<evidence type="ECO:0000256" key="3">
    <source>
        <dbReference type="ARBA" id="ARBA00023242"/>
    </source>
</evidence>
<feature type="compositionally biased region" description="Low complexity" evidence="5">
    <location>
        <begin position="935"/>
        <end position="946"/>
    </location>
</feature>
<feature type="compositionally biased region" description="Polar residues" evidence="5">
    <location>
        <begin position="1824"/>
        <end position="1842"/>
    </location>
</feature>
<feature type="compositionally biased region" description="Polar residues" evidence="5">
    <location>
        <begin position="624"/>
        <end position="640"/>
    </location>
</feature>
<evidence type="ECO:0000259" key="6">
    <source>
        <dbReference type="Pfam" id="PF16755"/>
    </source>
</evidence>
<organism evidence="7 8">
    <name type="scientific">Rhizopogon vinicolor AM-OR11-026</name>
    <dbReference type="NCBI Taxonomy" id="1314800"/>
    <lineage>
        <taxon>Eukaryota</taxon>
        <taxon>Fungi</taxon>
        <taxon>Dikarya</taxon>
        <taxon>Basidiomycota</taxon>
        <taxon>Agaricomycotina</taxon>
        <taxon>Agaricomycetes</taxon>
        <taxon>Agaricomycetidae</taxon>
        <taxon>Boletales</taxon>
        <taxon>Suillineae</taxon>
        <taxon>Rhizopogonaceae</taxon>
        <taxon>Rhizopogon</taxon>
    </lineage>
</organism>
<feature type="region of interest" description="Disordered" evidence="5">
    <location>
        <begin position="1"/>
        <end position="22"/>
    </location>
</feature>
<feature type="domain" description="Nucleoporin Nup159/Nup146 N-terminal" evidence="6">
    <location>
        <begin position="56"/>
        <end position="405"/>
    </location>
</feature>
<dbReference type="InParanoid" id="A0A1B7MP56"/>
<feature type="compositionally biased region" description="Low complexity" evidence="5">
    <location>
        <begin position="1019"/>
        <end position="1028"/>
    </location>
</feature>
<feature type="compositionally biased region" description="Pro residues" evidence="5">
    <location>
        <begin position="1380"/>
        <end position="1407"/>
    </location>
</feature>
<feature type="region of interest" description="Disordered" evidence="5">
    <location>
        <begin position="469"/>
        <end position="646"/>
    </location>
</feature>
<dbReference type="EMBL" id="KV448620">
    <property type="protein sequence ID" value="OAX34379.1"/>
    <property type="molecule type" value="Genomic_DNA"/>
</dbReference>
<dbReference type="SUPFAM" id="SSF117289">
    <property type="entry name" value="Nucleoporin domain"/>
    <property type="match status" value="1"/>
</dbReference>
<evidence type="ECO:0000256" key="2">
    <source>
        <dbReference type="ARBA" id="ARBA00022448"/>
    </source>
</evidence>
<evidence type="ECO:0000313" key="7">
    <source>
        <dbReference type="EMBL" id="OAX34379.1"/>
    </source>
</evidence>
<feature type="compositionally biased region" description="Basic and acidic residues" evidence="5">
    <location>
        <begin position="1084"/>
        <end position="1094"/>
    </location>
</feature>
<gene>
    <name evidence="7" type="ORF">K503DRAFT_868957</name>
</gene>